<reference evidence="1" key="1">
    <citation type="submission" date="2018-02" db="EMBL/GenBank/DDBJ databases">
        <authorList>
            <person name="Cohen D.B."/>
            <person name="Kent A.D."/>
        </authorList>
    </citation>
    <scope>NUCLEOTIDE SEQUENCE</scope>
</reference>
<gene>
    <name evidence="1" type="ORF">FSB_LOCUS40182</name>
</gene>
<organism evidence="1">
    <name type="scientific">Fagus sylvatica</name>
    <name type="common">Beechnut</name>
    <dbReference type="NCBI Taxonomy" id="28930"/>
    <lineage>
        <taxon>Eukaryota</taxon>
        <taxon>Viridiplantae</taxon>
        <taxon>Streptophyta</taxon>
        <taxon>Embryophyta</taxon>
        <taxon>Tracheophyta</taxon>
        <taxon>Spermatophyta</taxon>
        <taxon>Magnoliopsida</taxon>
        <taxon>eudicotyledons</taxon>
        <taxon>Gunneridae</taxon>
        <taxon>Pentapetalae</taxon>
        <taxon>rosids</taxon>
        <taxon>fabids</taxon>
        <taxon>Fagales</taxon>
        <taxon>Fagaceae</taxon>
        <taxon>Fagus</taxon>
    </lineage>
</organism>
<evidence type="ECO:0000313" key="1">
    <source>
        <dbReference type="EMBL" id="SPD12300.1"/>
    </source>
</evidence>
<dbReference type="AlphaFoldDB" id="A0A2N9HKP4"/>
<protein>
    <submittedName>
        <fullName evidence="1">Uncharacterized protein</fullName>
    </submittedName>
</protein>
<proteinExistence type="predicted"/>
<accession>A0A2N9HKP4</accession>
<sequence>MAQCLGSRVSDSRGSDLEMVLARDLIVSVADQKQGHRVDSLGTGVTWRVKARPASFGGDLPGAGRSNGGECNAPVLFLKYDSKIADRRMVIGFQSTDSWYLICDFINGDTRFGAWRFGKSGVSAQSSLLDHQSGRLDDMHLVDPVTWIDGLVDWMSCLGSFYLDSVAWTTNSGDWIMAVRGS</sequence>
<name>A0A2N9HKP4_FAGSY</name>
<dbReference type="EMBL" id="OIVN01003590">
    <property type="protein sequence ID" value="SPD12300.1"/>
    <property type="molecule type" value="Genomic_DNA"/>
</dbReference>